<keyword evidence="3" id="KW-1185">Reference proteome</keyword>
<evidence type="ECO:0008006" key="4">
    <source>
        <dbReference type="Google" id="ProtNLM"/>
    </source>
</evidence>
<dbReference type="RefSeq" id="WP_076454494.1">
    <property type="nucleotide sequence ID" value="NZ_FTOB01000002.1"/>
</dbReference>
<dbReference type="EMBL" id="FTOB01000002">
    <property type="protein sequence ID" value="SIS55114.1"/>
    <property type="molecule type" value="Genomic_DNA"/>
</dbReference>
<evidence type="ECO:0000313" key="3">
    <source>
        <dbReference type="Proteomes" id="UP000185728"/>
    </source>
</evidence>
<dbReference type="PROSITE" id="PS51257">
    <property type="entry name" value="PROKAR_LIPOPROTEIN"/>
    <property type="match status" value="1"/>
</dbReference>
<accession>A0ABY1KRG8</accession>
<feature type="signal peptide" evidence="1">
    <location>
        <begin position="1"/>
        <end position="23"/>
    </location>
</feature>
<proteinExistence type="predicted"/>
<reference evidence="2 3" key="1">
    <citation type="submission" date="2017-01" db="EMBL/GenBank/DDBJ databases">
        <authorList>
            <person name="Varghese N."/>
            <person name="Submissions S."/>
        </authorList>
    </citation>
    <scope>NUCLEOTIDE SEQUENCE [LARGE SCALE GENOMIC DNA]</scope>
    <source>
        <strain evidence="2 3">DSM 2061</strain>
    </source>
</reference>
<sequence>MKTAVPKGLLITLLALWVSSVQSCKETPKNGEQPMALHSEKAQELPQKALSEEFKAYWYAGDAEITSYKLELARYGEIRDGKSVLIYVTEPFLKEKQVKADENHPDNIPVLKLNATKKYLTGIYPYSIMTSTFYPVHDNDHAIKVSFSAQEWCGQVYAQLNNRDQFDITSHSYFESEADQDIKLEKTILENELWNKIRISPESLPTGDLTIIPSLEYIRLSHKELKPYKSTSSLRSKDGISTYEITYPELERSLKINFTTAFPHSIESWSDTFSSGFGKNAKIMTSTARKISTLKTPYWRQNGNKHLSLRDSLGL</sequence>
<comment type="caution">
    <text evidence="2">The sequence shown here is derived from an EMBL/GenBank/DDBJ whole genome shotgun (WGS) entry which is preliminary data.</text>
</comment>
<feature type="chain" id="PRO_5045463772" description="Septum formation inhibitor Maf" evidence="1">
    <location>
        <begin position="24"/>
        <end position="315"/>
    </location>
</feature>
<evidence type="ECO:0000256" key="1">
    <source>
        <dbReference type="SAM" id="SignalP"/>
    </source>
</evidence>
<organism evidence="2 3">
    <name type="scientific">Zobellia uliginosa</name>
    <dbReference type="NCBI Taxonomy" id="143224"/>
    <lineage>
        <taxon>Bacteria</taxon>
        <taxon>Pseudomonadati</taxon>
        <taxon>Bacteroidota</taxon>
        <taxon>Flavobacteriia</taxon>
        <taxon>Flavobacteriales</taxon>
        <taxon>Flavobacteriaceae</taxon>
        <taxon>Zobellia</taxon>
    </lineage>
</organism>
<dbReference type="Proteomes" id="UP000185728">
    <property type="component" value="Unassembled WGS sequence"/>
</dbReference>
<protein>
    <recommendedName>
        <fullName evidence="4">Septum formation inhibitor Maf</fullName>
    </recommendedName>
</protein>
<evidence type="ECO:0000313" key="2">
    <source>
        <dbReference type="EMBL" id="SIS55114.1"/>
    </source>
</evidence>
<gene>
    <name evidence="2" type="ORF">SAMN05421766_102688</name>
</gene>
<keyword evidence="1" id="KW-0732">Signal</keyword>
<name>A0ABY1KRG8_9FLAO</name>